<proteinExistence type="predicted"/>
<reference evidence="1 2" key="1">
    <citation type="submission" date="2019-02" db="EMBL/GenBank/DDBJ databases">
        <title>Deep-cultivation of Planctomycetes and their phenomic and genomic characterization uncovers novel biology.</title>
        <authorList>
            <person name="Wiegand S."/>
            <person name="Jogler M."/>
            <person name="Boedeker C."/>
            <person name="Pinto D."/>
            <person name="Vollmers J."/>
            <person name="Rivas-Marin E."/>
            <person name="Kohn T."/>
            <person name="Peeters S.H."/>
            <person name="Heuer A."/>
            <person name="Rast P."/>
            <person name="Oberbeckmann S."/>
            <person name="Bunk B."/>
            <person name="Jeske O."/>
            <person name="Meyerdierks A."/>
            <person name="Storesund J.E."/>
            <person name="Kallscheuer N."/>
            <person name="Luecker S."/>
            <person name="Lage O.M."/>
            <person name="Pohl T."/>
            <person name="Merkel B.J."/>
            <person name="Hornburger P."/>
            <person name="Mueller R.-W."/>
            <person name="Bruemmer F."/>
            <person name="Labrenz M."/>
            <person name="Spormann A.M."/>
            <person name="Op den Camp H."/>
            <person name="Overmann J."/>
            <person name="Amann R."/>
            <person name="Jetten M.S.M."/>
            <person name="Mascher T."/>
            <person name="Medema M.H."/>
            <person name="Devos D.P."/>
            <person name="Kaster A.-K."/>
            <person name="Ovreas L."/>
            <person name="Rohde M."/>
            <person name="Galperin M.Y."/>
            <person name="Jogler C."/>
        </authorList>
    </citation>
    <scope>NUCLEOTIDE SEQUENCE [LARGE SCALE GENOMIC DNA]</scope>
    <source>
        <strain evidence="1 2">Pan161</strain>
    </source>
</reference>
<dbReference type="RefSeq" id="WP_145225428.1">
    <property type="nucleotide sequence ID" value="NZ_CP036343.1"/>
</dbReference>
<evidence type="ECO:0008006" key="3">
    <source>
        <dbReference type="Google" id="ProtNLM"/>
    </source>
</evidence>
<evidence type="ECO:0000313" key="2">
    <source>
        <dbReference type="Proteomes" id="UP000316855"/>
    </source>
</evidence>
<dbReference type="EMBL" id="CP036343">
    <property type="protein sequence ID" value="QDT89866.1"/>
    <property type="molecule type" value="Genomic_DNA"/>
</dbReference>
<keyword evidence="2" id="KW-1185">Reference proteome</keyword>
<sequence length="591" mass="65283">MTKAPRPTVAPHVVSAIIDATPDRVRRRLDRNPQAAEEWSWQWIQNTWQVEAGNETVVLSGIHLETMEQVVCSCLLAPNCFHIAACLTSLDVVLPDASAEPVSAKSTEPSEEQGEVVEMELSPRHWRAASEFARALTGILETGVSNTGVLLHSQLLRSVHQCRAEGLHRAAATGLRIMTGTLEFRKRSPESDPLQLALDLADALETTRRLQNENSVAPYWVGSSRRTQFPVDPGKLQGLLAEPVLTRSGYAGATVVLLGGDGRFYSVGEVRPGDEQLARDAYRGGVEMGSLIQPAHKLARNLYVGTDLTASLQGRLGRGKKVKIIEQGTASWQTREVQALFQRPVLDQWNVVFQRGVLPEVEQPAGWDLVFLTGSVQGAYGSALLFQLAENGAVLKLAIENEHPALFYRENLRMLSHAPGLRLQIIARVRLQEPDRIFPLAVTQHIDPAPAAQEPRLELPEKLQGCLLLGFDELQRSHLVNAEAHEFLFHKYPQAEESDDLSRLQRRWVALMIGGVAAQRKITQSTSRDEIRLLQQNGFETAAALLDQFSRVASGEGPSIVDVFLATAVYLKHAQHELIKSVAFERLASED</sequence>
<protein>
    <recommendedName>
        <fullName evidence="3">SWIM-type domain-containing protein</fullName>
    </recommendedName>
</protein>
<dbReference type="KEGG" id="gax:Pan161_14990"/>
<dbReference type="Proteomes" id="UP000316855">
    <property type="component" value="Chromosome"/>
</dbReference>
<evidence type="ECO:0000313" key="1">
    <source>
        <dbReference type="EMBL" id="QDT89866.1"/>
    </source>
</evidence>
<dbReference type="OrthoDB" id="246789at2"/>
<dbReference type="AlphaFoldDB" id="A0A517VA39"/>
<gene>
    <name evidence="1" type="ORF">Pan161_14990</name>
</gene>
<name>A0A517VA39_9PLAN</name>
<accession>A0A517VA39</accession>
<organism evidence="1 2">
    <name type="scientific">Gimesia algae</name>
    <dbReference type="NCBI Taxonomy" id="2527971"/>
    <lineage>
        <taxon>Bacteria</taxon>
        <taxon>Pseudomonadati</taxon>
        <taxon>Planctomycetota</taxon>
        <taxon>Planctomycetia</taxon>
        <taxon>Planctomycetales</taxon>
        <taxon>Planctomycetaceae</taxon>
        <taxon>Gimesia</taxon>
    </lineage>
</organism>